<name>A0A3M5DQS0_PSEAI</name>
<evidence type="ECO:0000313" key="2">
    <source>
        <dbReference type="Proteomes" id="UP000270834"/>
    </source>
</evidence>
<evidence type="ECO:0000313" key="1">
    <source>
        <dbReference type="EMBL" id="RMS51663.1"/>
    </source>
</evidence>
<dbReference type="EMBL" id="RBSQ01000840">
    <property type="protein sequence ID" value="RMS51663.1"/>
    <property type="molecule type" value="Genomic_DNA"/>
</dbReference>
<dbReference type="AlphaFoldDB" id="A0A3M5DQS0"/>
<proteinExistence type="predicted"/>
<gene>
    <name evidence="1" type="ORF">ALP65_200001</name>
</gene>
<dbReference type="Proteomes" id="UP000270834">
    <property type="component" value="Unassembled WGS sequence"/>
</dbReference>
<accession>A0A3M5DQS0</accession>
<protein>
    <submittedName>
        <fullName evidence="1">Uncharacterized protein</fullName>
    </submittedName>
</protein>
<organism evidence="1 2">
    <name type="scientific">Pseudomonas aeruginosa</name>
    <dbReference type="NCBI Taxonomy" id="287"/>
    <lineage>
        <taxon>Bacteria</taxon>
        <taxon>Pseudomonadati</taxon>
        <taxon>Pseudomonadota</taxon>
        <taxon>Gammaproteobacteria</taxon>
        <taxon>Pseudomonadales</taxon>
        <taxon>Pseudomonadaceae</taxon>
        <taxon>Pseudomonas</taxon>
    </lineage>
</organism>
<reference evidence="1 2" key="1">
    <citation type="submission" date="2018-08" db="EMBL/GenBank/DDBJ databases">
        <title>Recombination of ecologically and evolutionarily significant loci maintains genetic cohesion in the Pseudomonas syringae species complex.</title>
        <authorList>
            <person name="Dillon M."/>
            <person name="Thakur S."/>
            <person name="Almeida R.N.D."/>
            <person name="Weir B.S."/>
            <person name="Guttman D.S."/>
        </authorList>
    </citation>
    <scope>NUCLEOTIDE SEQUENCE [LARGE SCALE GENOMIC DNA]</scope>
    <source>
        <strain evidence="1 2">ICMP 7846</strain>
    </source>
</reference>
<sequence>MSDSEAKKAPEVSERVRLVAEFSVERLNDHFERNGGLNPCEACGEDDWTISQDSKGRPTMIQSPIFDPPSNALLFVPVFCGKCGNTRFINVAQAAGVPRRARDDGSS</sequence>
<comment type="caution">
    <text evidence="1">The sequence shown here is derived from an EMBL/GenBank/DDBJ whole genome shotgun (WGS) entry which is preliminary data.</text>
</comment>